<evidence type="ECO:0000313" key="2">
    <source>
        <dbReference type="Proteomes" id="UP000294200"/>
    </source>
</evidence>
<organism evidence="1 2">
    <name type="scientific">Paraburkholderia steynii</name>
    <dbReference type="NCBI Taxonomy" id="1245441"/>
    <lineage>
        <taxon>Bacteria</taxon>
        <taxon>Pseudomonadati</taxon>
        <taxon>Pseudomonadota</taxon>
        <taxon>Betaproteobacteria</taxon>
        <taxon>Burkholderiales</taxon>
        <taxon>Burkholderiaceae</taxon>
        <taxon>Paraburkholderia</taxon>
    </lineage>
</organism>
<name>A0A4R0XAU9_9BURK</name>
<proteinExistence type="predicted"/>
<comment type="caution">
    <text evidence="1">The sequence shown here is derived from an EMBL/GenBank/DDBJ whole genome shotgun (WGS) entry which is preliminary data.</text>
</comment>
<protein>
    <submittedName>
        <fullName evidence="1">Uncharacterized protein</fullName>
    </submittedName>
</protein>
<sequence length="136" mass="14905">MNRNELLVKLASCSIESKQLYASSCLRRYCQIKDISHPAITELLDHLDSILASQNLSVWDARGALLGLNGRGDPIPESLKSALSEEGLNEFAVLVDSVVEVGIVDLYGASTDLPLKFLDKTMQILEKNKIHLPSIA</sequence>
<keyword evidence="2" id="KW-1185">Reference proteome</keyword>
<evidence type="ECO:0000313" key="1">
    <source>
        <dbReference type="EMBL" id="TCG03021.1"/>
    </source>
</evidence>
<accession>A0A4R0XAU9</accession>
<dbReference type="EMBL" id="MWML01000558">
    <property type="protein sequence ID" value="TCG03021.1"/>
    <property type="molecule type" value="Genomic_DNA"/>
</dbReference>
<gene>
    <name evidence="1" type="ORF">BZM27_51510</name>
</gene>
<dbReference type="AlphaFoldDB" id="A0A4R0XAU9"/>
<reference evidence="1 2" key="1">
    <citation type="submission" date="2017-02" db="EMBL/GenBank/DDBJ databases">
        <title>Paraburkholderia sophoroidis sp. nov. and Paraburkholderia steynii sp. nov. rhizobial symbionts of the fynbos legume Hypocalyptus sophoroides.</title>
        <authorList>
            <person name="Steenkamp E.T."/>
            <person name="Beukes C.W."/>
            <person name="Van Zyl E."/>
            <person name="Avontuur J."/>
            <person name="Chan W.Y."/>
            <person name="Hassen A."/>
            <person name="Palmer M."/>
            <person name="Mthombeni L."/>
            <person name="Phalane F."/>
            <person name="Sereme K."/>
            <person name="Venter S.N."/>
        </authorList>
    </citation>
    <scope>NUCLEOTIDE SEQUENCE [LARGE SCALE GENOMIC DNA]</scope>
    <source>
        <strain evidence="1 2">HC1.1ba</strain>
    </source>
</reference>
<dbReference type="Proteomes" id="UP000294200">
    <property type="component" value="Unassembled WGS sequence"/>
</dbReference>